<dbReference type="EMBL" id="BSPB01000001">
    <property type="protein sequence ID" value="GLS12777.1"/>
    <property type="molecule type" value="Genomic_DNA"/>
</dbReference>
<dbReference type="RefSeq" id="WP_284306267.1">
    <property type="nucleotide sequence ID" value="NZ_BSPB01000001.1"/>
</dbReference>
<organism evidence="1 2">
    <name type="scientific">Hydrogenophaga electricum</name>
    <dbReference type="NCBI Taxonomy" id="1230953"/>
    <lineage>
        <taxon>Bacteria</taxon>
        <taxon>Pseudomonadati</taxon>
        <taxon>Pseudomonadota</taxon>
        <taxon>Betaproteobacteria</taxon>
        <taxon>Burkholderiales</taxon>
        <taxon>Comamonadaceae</taxon>
        <taxon>Hydrogenophaga</taxon>
    </lineage>
</organism>
<accession>A0ABQ6C3H0</accession>
<comment type="caution">
    <text evidence="1">The sequence shown here is derived from an EMBL/GenBank/DDBJ whole genome shotgun (WGS) entry which is preliminary data.</text>
</comment>
<keyword evidence="2" id="KW-1185">Reference proteome</keyword>
<evidence type="ECO:0000313" key="2">
    <source>
        <dbReference type="Proteomes" id="UP001156903"/>
    </source>
</evidence>
<proteinExistence type="predicted"/>
<gene>
    <name evidence="1" type="ORF">GCM10007935_02030</name>
</gene>
<reference evidence="2" key="1">
    <citation type="journal article" date="2019" name="Int. J. Syst. Evol. Microbiol.">
        <title>The Global Catalogue of Microorganisms (GCM) 10K type strain sequencing project: providing services to taxonomists for standard genome sequencing and annotation.</title>
        <authorList>
            <consortium name="The Broad Institute Genomics Platform"/>
            <consortium name="The Broad Institute Genome Sequencing Center for Infectious Disease"/>
            <person name="Wu L."/>
            <person name="Ma J."/>
        </authorList>
    </citation>
    <scope>NUCLEOTIDE SEQUENCE [LARGE SCALE GENOMIC DNA]</scope>
    <source>
        <strain evidence="2">NBRC 109341</strain>
    </source>
</reference>
<name>A0ABQ6C3H0_9BURK</name>
<evidence type="ECO:0000313" key="1">
    <source>
        <dbReference type="EMBL" id="GLS12777.1"/>
    </source>
</evidence>
<protein>
    <submittedName>
        <fullName evidence="1">Uncharacterized protein</fullName>
    </submittedName>
</protein>
<sequence>MPPTDSTPSPPLLPEGRIVGREDFGAIVRQALQTAASEGWQQLLLSDTDFADWPLGERAVVEALNAWSRTGRTLQLLAREFDTLRQRHPRFVGWRTTWSHIVEARACRGASGEGVPSAIWTPAWTLERIDPERSVLVASRSPERKVALRERLDAFWLKGSPAFPATVLGL</sequence>
<dbReference type="Proteomes" id="UP001156903">
    <property type="component" value="Unassembled WGS sequence"/>
</dbReference>